<keyword evidence="1" id="KW-0479">Metal-binding</keyword>
<dbReference type="InterPro" id="IPR035979">
    <property type="entry name" value="RBD_domain_sf"/>
</dbReference>
<comment type="caution">
    <text evidence="6">The sequence shown here is derived from an EMBL/GenBank/DDBJ whole genome shotgun (WGS) entry which is preliminary data.</text>
</comment>
<proteinExistence type="predicted"/>
<dbReference type="SUPFAM" id="SSF57756">
    <property type="entry name" value="Retrovirus zinc finger-like domains"/>
    <property type="match status" value="1"/>
</dbReference>
<dbReference type="InterPro" id="IPR036875">
    <property type="entry name" value="Znf_CCHC_sf"/>
</dbReference>
<dbReference type="PROSITE" id="PS50102">
    <property type="entry name" value="RRM"/>
    <property type="match status" value="1"/>
</dbReference>
<dbReference type="EMBL" id="JAMSHJ010000004">
    <property type="protein sequence ID" value="KAI5420591.1"/>
    <property type="molecule type" value="Genomic_DNA"/>
</dbReference>
<evidence type="ECO:0000313" key="7">
    <source>
        <dbReference type="Proteomes" id="UP001058974"/>
    </source>
</evidence>
<gene>
    <name evidence="6" type="ORF">KIW84_044413</name>
</gene>
<accession>A0A9D5AVC9</accession>
<dbReference type="AlphaFoldDB" id="A0A9D5AVC9"/>
<feature type="compositionally biased region" description="Low complexity" evidence="3">
    <location>
        <begin position="114"/>
        <end position="130"/>
    </location>
</feature>
<dbReference type="PANTHER" id="PTHR46259">
    <property type="entry name" value="ZINC FINGER CCHC-TYPE AND RNA-BINDING MOTIF-CONTAINING PROTEIN 1"/>
    <property type="match status" value="1"/>
</dbReference>
<dbReference type="PROSITE" id="PS50158">
    <property type="entry name" value="ZF_CCHC"/>
    <property type="match status" value="1"/>
</dbReference>
<keyword evidence="1" id="KW-0862">Zinc</keyword>
<dbReference type="GO" id="GO:0000398">
    <property type="term" value="P:mRNA splicing, via spliceosome"/>
    <property type="evidence" value="ECO:0007669"/>
    <property type="project" value="InterPro"/>
</dbReference>
<name>A0A9D5AVC9_PEA</name>
<dbReference type="Gene3D" id="3.30.70.330">
    <property type="match status" value="1"/>
</dbReference>
<evidence type="ECO:0000259" key="4">
    <source>
        <dbReference type="PROSITE" id="PS50102"/>
    </source>
</evidence>
<dbReference type="GO" id="GO:0003723">
    <property type="term" value="F:RNA binding"/>
    <property type="evidence" value="ECO:0007669"/>
    <property type="project" value="UniProtKB-UniRule"/>
</dbReference>
<feature type="compositionally biased region" description="Polar residues" evidence="3">
    <location>
        <begin position="17"/>
        <end position="29"/>
    </location>
</feature>
<feature type="compositionally biased region" description="Polar residues" evidence="3">
    <location>
        <begin position="38"/>
        <end position="49"/>
    </location>
</feature>
<evidence type="ECO:0000313" key="6">
    <source>
        <dbReference type="EMBL" id="KAI5420591.1"/>
    </source>
</evidence>
<feature type="region of interest" description="Disordered" evidence="3">
    <location>
        <begin position="15"/>
        <end position="50"/>
    </location>
</feature>
<protein>
    <submittedName>
        <fullName evidence="6">Uncharacterized protein</fullName>
    </submittedName>
</protein>
<dbReference type="SMART" id="SM00360">
    <property type="entry name" value="RRM"/>
    <property type="match status" value="1"/>
</dbReference>
<organism evidence="6 7">
    <name type="scientific">Pisum sativum</name>
    <name type="common">Garden pea</name>
    <name type="synonym">Lathyrus oleraceus</name>
    <dbReference type="NCBI Taxonomy" id="3888"/>
    <lineage>
        <taxon>Eukaryota</taxon>
        <taxon>Viridiplantae</taxon>
        <taxon>Streptophyta</taxon>
        <taxon>Embryophyta</taxon>
        <taxon>Tracheophyta</taxon>
        <taxon>Spermatophyta</taxon>
        <taxon>Magnoliopsida</taxon>
        <taxon>eudicotyledons</taxon>
        <taxon>Gunneridae</taxon>
        <taxon>Pentapetalae</taxon>
        <taxon>rosids</taxon>
        <taxon>fabids</taxon>
        <taxon>Fabales</taxon>
        <taxon>Fabaceae</taxon>
        <taxon>Papilionoideae</taxon>
        <taxon>50 kb inversion clade</taxon>
        <taxon>NPAAA clade</taxon>
        <taxon>Hologalegina</taxon>
        <taxon>IRL clade</taxon>
        <taxon>Fabeae</taxon>
        <taxon>Lathyrus</taxon>
    </lineage>
</organism>
<feature type="domain" description="RRM" evidence="4">
    <location>
        <begin position="151"/>
        <end position="229"/>
    </location>
</feature>
<evidence type="ECO:0000256" key="1">
    <source>
        <dbReference type="PROSITE-ProRule" id="PRU00047"/>
    </source>
</evidence>
<dbReference type="FunFam" id="3.30.70.330:FF:001144">
    <property type="entry name" value="U11/U12 small nuclear ribonucleoprotein 31 kDa protein"/>
    <property type="match status" value="1"/>
</dbReference>
<keyword evidence="2" id="KW-0694">RNA-binding</keyword>
<dbReference type="Proteomes" id="UP001058974">
    <property type="component" value="Chromosome 4"/>
</dbReference>
<feature type="region of interest" description="Disordered" evidence="3">
    <location>
        <begin position="263"/>
        <end position="361"/>
    </location>
</feature>
<feature type="compositionally biased region" description="Acidic residues" evidence="3">
    <location>
        <begin position="290"/>
        <end position="301"/>
    </location>
</feature>
<dbReference type="InterPro" id="IPR012677">
    <property type="entry name" value="Nucleotide-bd_a/b_plait_sf"/>
</dbReference>
<evidence type="ECO:0000256" key="2">
    <source>
        <dbReference type="PROSITE-ProRule" id="PRU00176"/>
    </source>
</evidence>
<evidence type="ECO:0000259" key="5">
    <source>
        <dbReference type="PROSITE" id="PS50158"/>
    </source>
</evidence>
<dbReference type="InterPro" id="IPR001878">
    <property type="entry name" value="Znf_CCHC"/>
</dbReference>
<dbReference type="SMART" id="SM00361">
    <property type="entry name" value="RRM_1"/>
    <property type="match status" value="1"/>
</dbReference>
<keyword evidence="1" id="KW-0863">Zinc-finger</keyword>
<feature type="region of interest" description="Disordered" evidence="3">
    <location>
        <begin position="114"/>
        <end position="145"/>
    </location>
</feature>
<dbReference type="Pfam" id="PF00076">
    <property type="entry name" value="RRM_1"/>
    <property type="match status" value="1"/>
</dbReference>
<sequence>MSKDFPKEIMIKRRKTVTSCRTAKQQKQAVTPKKQKTATDASSEYSSHSRPCCRPWQHDCPSMAGWLTTPRQMIQFQNVDVNNWIGIWKKHKRKHSDSDEDDDVFYYRYCASSSTPNTTTGTTSSNQPQSKPNNKGSSIGGTGEPLAPSKSKLYVSNLDYSLTNSDLHTLFSTFGRIARVTVLKDRHTRLSRGVAFVQFVSRNDAQRAVAEMNKKILNGRTLTTSIAADNGRAPEFIRKRVYNTETALCFECGGHGHLSYECPKNQLGSRPRPQPKKPRRGFSGLRDRDGEEEGDEEEEEGGQIAAEQFDDNWASIVDDEAGERLLGRNINDDEGLDNNKTKKKGKKAGYFSDESDHDDDD</sequence>
<evidence type="ECO:0000256" key="3">
    <source>
        <dbReference type="SAM" id="MobiDB-lite"/>
    </source>
</evidence>
<dbReference type="Gramene" id="Psat04G0441300-T1">
    <property type="protein sequence ID" value="KAI5420591.1"/>
    <property type="gene ID" value="KIW84_044413"/>
</dbReference>
<dbReference type="SUPFAM" id="SSF54928">
    <property type="entry name" value="RNA-binding domain, RBD"/>
    <property type="match status" value="1"/>
</dbReference>
<dbReference type="GO" id="GO:0008270">
    <property type="term" value="F:zinc ion binding"/>
    <property type="evidence" value="ECO:0007669"/>
    <property type="project" value="UniProtKB-KW"/>
</dbReference>
<dbReference type="InterPro" id="IPR044598">
    <property type="entry name" value="ZCRB1"/>
</dbReference>
<dbReference type="InterPro" id="IPR003954">
    <property type="entry name" value="RRM_euk-type"/>
</dbReference>
<reference evidence="6 7" key="1">
    <citation type="journal article" date="2022" name="Nat. Genet.">
        <title>Improved pea reference genome and pan-genome highlight genomic features and evolutionary characteristics.</title>
        <authorList>
            <person name="Yang T."/>
            <person name="Liu R."/>
            <person name="Luo Y."/>
            <person name="Hu S."/>
            <person name="Wang D."/>
            <person name="Wang C."/>
            <person name="Pandey M.K."/>
            <person name="Ge S."/>
            <person name="Xu Q."/>
            <person name="Li N."/>
            <person name="Li G."/>
            <person name="Huang Y."/>
            <person name="Saxena R.K."/>
            <person name="Ji Y."/>
            <person name="Li M."/>
            <person name="Yan X."/>
            <person name="He Y."/>
            <person name="Liu Y."/>
            <person name="Wang X."/>
            <person name="Xiang C."/>
            <person name="Varshney R.K."/>
            <person name="Ding H."/>
            <person name="Gao S."/>
            <person name="Zong X."/>
        </authorList>
    </citation>
    <scope>NUCLEOTIDE SEQUENCE [LARGE SCALE GENOMIC DNA]</scope>
    <source>
        <strain evidence="6 7">cv. Zhongwan 6</strain>
    </source>
</reference>
<dbReference type="InterPro" id="IPR000504">
    <property type="entry name" value="RRM_dom"/>
</dbReference>
<dbReference type="SMART" id="SM00343">
    <property type="entry name" value="ZnF_C2HC"/>
    <property type="match status" value="1"/>
</dbReference>
<dbReference type="GO" id="GO:0005689">
    <property type="term" value="C:U12-type spliceosomal complex"/>
    <property type="evidence" value="ECO:0007669"/>
    <property type="project" value="InterPro"/>
</dbReference>
<keyword evidence="7" id="KW-1185">Reference proteome</keyword>
<dbReference type="PANTHER" id="PTHR46259:SF1">
    <property type="entry name" value="ZINC FINGER CCHC-TYPE AND RNA-BINDING MOTIF-CONTAINING PROTEIN 1"/>
    <property type="match status" value="1"/>
</dbReference>
<feature type="domain" description="CCHC-type" evidence="5">
    <location>
        <begin position="249"/>
        <end position="264"/>
    </location>
</feature>